<gene>
    <name evidence="2" type="ORF">MNAN1_000533</name>
</gene>
<dbReference type="InterPro" id="IPR014729">
    <property type="entry name" value="Rossmann-like_a/b/a_fold"/>
</dbReference>
<dbReference type="Gene3D" id="3.40.50.620">
    <property type="entry name" value="HUPs"/>
    <property type="match status" value="1"/>
</dbReference>
<keyword evidence="3" id="KW-1185">Reference proteome</keyword>
<evidence type="ECO:0000313" key="2">
    <source>
        <dbReference type="EMBL" id="WFD25573.1"/>
    </source>
</evidence>
<dbReference type="PANTHER" id="PTHR47815">
    <property type="entry name" value="UNIVERSAL STRESS PROTEIN A FAMILY PROTEIN C25B2.10"/>
    <property type="match status" value="1"/>
</dbReference>
<reference evidence="2" key="1">
    <citation type="submission" date="2023-03" db="EMBL/GenBank/DDBJ databases">
        <title>Mating type loci evolution in Malassezia.</title>
        <authorList>
            <person name="Coelho M.A."/>
        </authorList>
    </citation>
    <scope>NUCLEOTIDE SEQUENCE</scope>
    <source>
        <strain evidence="2">CBS 9557</strain>
    </source>
</reference>
<dbReference type="Proteomes" id="UP001213623">
    <property type="component" value="Chromosome 1"/>
</dbReference>
<feature type="domain" description="UspA" evidence="1">
    <location>
        <begin position="71"/>
        <end position="210"/>
    </location>
</feature>
<dbReference type="AlphaFoldDB" id="A0AAF0EHC8"/>
<dbReference type="CDD" id="cd23659">
    <property type="entry name" value="USP_At3g01520-like"/>
    <property type="match status" value="1"/>
</dbReference>
<dbReference type="EMBL" id="CP119892">
    <property type="protein sequence ID" value="WFD25573.1"/>
    <property type="molecule type" value="Genomic_DNA"/>
</dbReference>
<protein>
    <recommendedName>
        <fullName evidence="1">UspA domain-containing protein</fullName>
    </recommendedName>
</protein>
<dbReference type="InterPro" id="IPR006016">
    <property type="entry name" value="UspA"/>
</dbReference>
<evidence type="ECO:0000313" key="3">
    <source>
        <dbReference type="Proteomes" id="UP001213623"/>
    </source>
</evidence>
<evidence type="ECO:0000259" key="1">
    <source>
        <dbReference type="Pfam" id="PF00582"/>
    </source>
</evidence>
<dbReference type="PANTHER" id="PTHR47815:SF1">
    <property type="entry name" value="UNIVERSAL STRESS PROTEIN A FAMILY PROTEIN C25B2.10"/>
    <property type="match status" value="1"/>
</dbReference>
<dbReference type="Pfam" id="PF00582">
    <property type="entry name" value="Usp"/>
    <property type="match status" value="1"/>
</dbReference>
<accession>A0AAF0EHC8</accession>
<organism evidence="2 3">
    <name type="scientific">Malassezia nana</name>
    <dbReference type="NCBI Taxonomy" id="180528"/>
    <lineage>
        <taxon>Eukaryota</taxon>
        <taxon>Fungi</taxon>
        <taxon>Dikarya</taxon>
        <taxon>Basidiomycota</taxon>
        <taxon>Ustilaginomycotina</taxon>
        <taxon>Malasseziomycetes</taxon>
        <taxon>Malasseziales</taxon>
        <taxon>Malasseziaceae</taxon>
        <taxon>Malassezia</taxon>
    </lineage>
</organism>
<dbReference type="SUPFAM" id="SSF52402">
    <property type="entry name" value="Adenine nucleotide alpha hydrolases-like"/>
    <property type="match status" value="1"/>
</dbReference>
<name>A0AAF0EHC8_9BASI</name>
<sequence>MASALSLSRPERRHRMSLFSSERSQNDEVWKGYERIVGFDTMPDADETVSGNASYTLQVKAKGYARTKHTRTFMCAVDATESSERALEWIMHNLVDDGDEIVAVRVLDGEQDYVDQEKARIGARSLLSSIVELNKASDADRKISITVEFLTGPIKSTILELVRMYRPQSLTIGTRGKQVSALQKMLGTTPLGNLSKALIWQSPVPVIIVRPEDRIQKHLFKRLADPRRHEYTQLVQNDQLPLTRNQD</sequence>
<proteinExistence type="predicted"/>